<evidence type="ECO:0000313" key="4">
    <source>
        <dbReference type="Proteomes" id="UP000579136"/>
    </source>
</evidence>
<dbReference type="PANTHER" id="PTHR14969:SF13">
    <property type="entry name" value="AT30094P"/>
    <property type="match status" value="1"/>
</dbReference>
<organism evidence="3 4">
    <name type="scientific">Nosocomiicoccus ampullae</name>
    <dbReference type="NCBI Taxonomy" id="489910"/>
    <lineage>
        <taxon>Bacteria</taxon>
        <taxon>Bacillati</taxon>
        <taxon>Bacillota</taxon>
        <taxon>Bacilli</taxon>
        <taxon>Bacillales</taxon>
        <taxon>Staphylococcaceae</taxon>
        <taxon>Nosocomiicoccus</taxon>
    </lineage>
</organism>
<gene>
    <name evidence="3" type="ORF">HNQ45_000240</name>
</gene>
<keyword evidence="1" id="KW-0812">Transmembrane</keyword>
<reference evidence="3 4" key="1">
    <citation type="submission" date="2020-08" db="EMBL/GenBank/DDBJ databases">
        <title>Genomic Encyclopedia of Type Strains, Phase IV (KMG-IV): sequencing the most valuable type-strain genomes for metagenomic binning, comparative biology and taxonomic classification.</title>
        <authorList>
            <person name="Goeker M."/>
        </authorList>
    </citation>
    <scope>NUCLEOTIDE SEQUENCE [LARGE SCALE GENOMIC DNA]</scope>
    <source>
        <strain evidence="3 4">DSM 19163</strain>
    </source>
</reference>
<dbReference type="PANTHER" id="PTHR14969">
    <property type="entry name" value="SPHINGOSINE-1-PHOSPHATE PHOSPHOHYDROLASE"/>
    <property type="match status" value="1"/>
</dbReference>
<dbReference type="Proteomes" id="UP000579136">
    <property type="component" value="Unassembled WGS sequence"/>
</dbReference>
<keyword evidence="4" id="KW-1185">Reference proteome</keyword>
<keyword evidence="1" id="KW-1133">Transmembrane helix</keyword>
<dbReference type="InterPro" id="IPR036938">
    <property type="entry name" value="PAP2/HPO_sf"/>
</dbReference>
<feature type="transmembrane region" description="Helical" evidence="1">
    <location>
        <begin position="151"/>
        <end position="173"/>
    </location>
</feature>
<evidence type="ECO:0000313" key="3">
    <source>
        <dbReference type="EMBL" id="MBB5175382.1"/>
    </source>
</evidence>
<dbReference type="CDD" id="cd03392">
    <property type="entry name" value="PAP2_like_2"/>
    <property type="match status" value="1"/>
</dbReference>
<dbReference type="Gene3D" id="1.20.144.10">
    <property type="entry name" value="Phosphatidic acid phosphatase type 2/haloperoxidase"/>
    <property type="match status" value="2"/>
</dbReference>
<feature type="transmembrane region" description="Helical" evidence="1">
    <location>
        <begin position="61"/>
        <end position="78"/>
    </location>
</feature>
<dbReference type="GO" id="GO:0050380">
    <property type="term" value="F:undecaprenyl-diphosphatase activity"/>
    <property type="evidence" value="ECO:0007669"/>
    <property type="project" value="UniProtKB-EC"/>
</dbReference>
<name>A0A9Q2CYS6_9STAP</name>
<comment type="caution">
    <text evidence="3">The sequence shown here is derived from an EMBL/GenBank/DDBJ whole genome shotgun (WGS) entry which is preliminary data.</text>
</comment>
<feature type="domain" description="Phosphatidic acid phosphatase type 2/haloperoxidase" evidence="2">
    <location>
        <begin position="84"/>
        <end position="194"/>
    </location>
</feature>
<evidence type="ECO:0000256" key="1">
    <source>
        <dbReference type="SAM" id="Phobius"/>
    </source>
</evidence>
<keyword evidence="3" id="KW-0378">Hydrolase</keyword>
<sequence length="205" mass="22879">MSRAKKISLFIIFTLIFGVIAVFHESRIGKFIDREVYEFIYASESFLTTALFLGFTQLGEVISMIILSLIVIAILLLYRMNIHALFMVVSMLASSILIPILKHSFDRERPAFLRLIEISGFSFPSGHSLGSTIFFGSLMVIIKHTNLNHKAVLYAICAVFILLICSSRVYLGVHFPTDVLAGIAIGSATVALVSWLFHGKFDDIK</sequence>
<dbReference type="RefSeq" id="WP_183672808.1">
    <property type="nucleotide sequence ID" value="NZ_CBCRYX010000003.1"/>
</dbReference>
<dbReference type="SUPFAM" id="SSF48317">
    <property type="entry name" value="Acid phosphatase/Vanadium-dependent haloperoxidase"/>
    <property type="match status" value="1"/>
</dbReference>
<dbReference type="EC" id="3.6.1.27" evidence="3"/>
<dbReference type="Pfam" id="PF01569">
    <property type="entry name" value="PAP2"/>
    <property type="match status" value="1"/>
</dbReference>
<protein>
    <submittedName>
        <fullName evidence="3">Undecaprenyl-diphosphatase</fullName>
        <ecNumber evidence="3">3.6.1.27</ecNumber>
    </submittedName>
</protein>
<feature type="transmembrane region" description="Helical" evidence="1">
    <location>
        <begin position="121"/>
        <end position="142"/>
    </location>
</feature>
<accession>A0A9Q2CYS6</accession>
<feature type="transmembrane region" description="Helical" evidence="1">
    <location>
        <begin position="6"/>
        <end position="24"/>
    </location>
</feature>
<evidence type="ECO:0000259" key="2">
    <source>
        <dbReference type="SMART" id="SM00014"/>
    </source>
</evidence>
<feature type="transmembrane region" description="Helical" evidence="1">
    <location>
        <begin position="179"/>
        <end position="197"/>
    </location>
</feature>
<keyword evidence="1" id="KW-0472">Membrane</keyword>
<dbReference type="EMBL" id="JACHHF010000001">
    <property type="protein sequence ID" value="MBB5175382.1"/>
    <property type="molecule type" value="Genomic_DNA"/>
</dbReference>
<dbReference type="InterPro" id="IPR000326">
    <property type="entry name" value="PAP2/HPO"/>
</dbReference>
<proteinExistence type="predicted"/>
<feature type="transmembrane region" description="Helical" evidence="1">
    <location>
        <begin position="85"/>
        <end position="101"/>
    </location>
</feature>
<dbReference type="AlphaFoldDB" id="A0A9Q2CYS6"/>
<dbReference type="SMART" id="SM00014">
    <property type="entry name" value="acidPPc"/>
    <property type="match status" value="1"/>
</dbReference>